<sequence length="1008" mass="113769">MSQEDVMQAVYDDYRTGLMDLTFNSKPIITNLTIIASEQARFAKMIVRALEHHLDAVDPSIKLPTFYLLDSICKNNGQIYVSLFQPRVRNIFMKTFSKVSPEVQKNLERVLSTWYNMPNGLSLFPRSILDQIKNDISLFKNPNFKPSTNLTFENNNKLPPNNIPPRPSLSTSPSSAPKVSSPSKVCLSQFTYFITISLKLSLIFPKSSQFDSEVLIQRVSKILVKKQIQRLKFPNNLDLKNTIEFLQEIQNLIKSKDLPASQLLKIQVQLDDLVDSGPTTSQNRPPKREIPDSPPKNKVLKNSKVASDKSRSRLSINRISRSHSRSRSNSKVYNDSKNFASSRSQNNRRLGNISPVRQRNRSIDYRPDNKKFISAKNLNSKKNSSPIKSSKKPINDSHKPYNSPIRKNIQPIIPKNTFPPSRQNVGPLNRINNTLPTRKNVEPLKRRNNEPLNRPNHEPLNRPSNQPLNRLNNEPLDRPFNQPLNRLNNEPLNRSNNEPSNRINNGLLNSKSIDSLNRQNNDQIPIRNNVPSWKTNEPLNRQNIDARSANSEIPNNSFVLQQNQHIHNNLPVQQSSQLHSYQNQPQYSQIHPQSLPKNNALDMQYSTNGHLNGGSLNNFAQNSFSNTIQSVDYNNKYQPQIAVNQTAHTYSPNNLLIESLKAGGLYQNLSSFVPSLISSEVSLGNSYSKVDSINFDSISLKAIVPNAYKVLFTDYPSYCSQCGWRTSESPDLSSKPLMRAHLDWHFRNNRKQKENSRRRRPRGWFINQSLWLSEDSLADNSKVNSEFSPFGISDKGSNQPSGIVGDSDLKSSTELATNSAEICEKLSDKMVAIPEGHSNSHCIVCKEPFKSIWNENEEEWYYVNAVIVDGVIVHATCEADLKNVLLSPLLLKIFLIPLRLDKYPLPFPSRLFALFFTHPLDFIFPSALLLSGNPDSPAKSGSDGFREISVGLSPKRPKSTGSSTSSGPGTPNRLNLKPVVSSSLQPPSDSGHGVKFEPTNFSRMDIVS</sequence>
<dbReference type="InterPro" id="IPR006569">
    <property type="entry name" value="CID_dom"/>
</dbReference>
<evidence type="ECO:0000313" key="3">
    <source>
        <dbReference type="EMBL" id="OLY81661.1"/>
    </source>
</evidence>
<feature type="compositionally biased region" description="Polar residues" evidence="1">
    <location>
        <begin position="331"/>
        <end position="349"/>
    </location>
</feature>
<dbReference type="InterPro" id="IPR008942">
    <property type="entry name" value="ENTH_VHS"/>
</dbReference>
<dbReference type="GO" id="GO:0031124">
    <property type="term" value="P:mRNA 3'-end processing"/>
    <property type="evidence" value="ECO:0007669"/>
    <property type="project" value="InterPro"/>
</dbReference>
<dbReference type="AlphaFoldDB" id="A0A1R0GXN3"/>
<dbReference type="GO" id="GO:0006369">
    <property type="term" value="P:termination of RNA polymerase II transcription"/>
    <property type="evidence" value="ECO:0007669"/>
    <property type="project" value="InterPro"/>
</dbReference>
<dbReference type="InterPro" id="IPR045154">
    <property type="entry name" value="PCF11-like"/>
</dbReference>
<feature type="compositionally biased region" description="Basic and acidic residues" evidence="1">
    <location>
        <begin position="439"/>
        <end position="460"/>
    </location>
</feature>
<name>A0A1R0GXN3_9FUNG</name>
<feature type="domain" description="CID" evidence="2">
    <location>
        <begin position="6"/>
        <end position="140"/>
    </location>
</feature>
<feature type="compositionally biased region" description="Polar residues" evidence="1">
    <location>
        <begin position="418"/>
        <end position="437"/>
    </location>
</feature>
<reference evidence="3 4" key="1">
    <citation type="journal article" date="2016" name="Mol. Biol. Evol.">
        <title>Genome-Wide Survey of Gut Fungi (Harpellales) Reveals the First Horizontally Transferred Ubiquitin Gene from a Mosquito Host.</title>
        <authorList>
            <person name="Wang Y."/>
            <person name="White M.M."/>
            <person name="Kvist S."/>
            <person name="Moncalvo J.M."/>
        </authorList>
    </citation>
    <scope>NUCLEOTIDE SEQUENCE [LARGE SCALE GENOMIC DNA]</scope>
    <source>
        <strain evidence="3 4">ALG-7-W6</strain>
    </source>
</reference>
<dbReference type="InterPro" id="IPR054127">
    <property type="entry name" value="Pcf11_C"/>
</dbReference>
<feature type="compositionally biased region" description="Low complexity" evidence="1">
    <location>
        <begin position="483"/>
        <end position="502"/>
    </location>
</feature>
<evidence type="ECO:0000259" key="2">
    <source>
        <dbReference type="PROSITE" id="PS51391"/>
    </source>
</evidence>
<feature type="compositionally biased region" description="Low complexity" evidence="1">
    <location>
        <begin position="374"/>
        <end position="388"/>
    </location>
</feature>
<evidence type="ECO:0000313" key="4">
    <source>
        <dbReference type="Proteomes" id="UP000187455"/>
    </source>
</evidence>
<dbReference type="CDD" id="cd16982">
    <property type="entry name" value="CID_Pcf11"/>
    <property type="match status" value="1"/>
</dbReference>
<dbReference type="PANTHER" id="PTHR15921">
    <property type="entry name" value="PRE-MRNA CLEAVAGE COMPLEX II"/>
    <property type="match status" value="1"/>
</dbReference>
<dbReference type="EMBL" id="LSSL01002270">
    <property type="protein sequence ID" value="OLY81661.1"/>
    <property type="molecule type" value="Genomic_DNA"/>
</dbReference>
<feature type="compositionally biased region" description="Low complexity" evidence="1">
    <location>
        <begin position="168"/>
        <end position="182"/>
    </location>
</feature>
<feature type="compositionally biased region" description="Basic and acidic residues" evidence="1">
    <location>
        <begin position="361"/>
        <end position="371"/>
    </location>
</feature>
<gene>
    <name evidence="3" type="ORF">AYI68_g4229</name>
</gene>
<dbReference type="InterPro" id="IPR047415">
    <property type="entry name" value="Pcf11_CID"/>
</dbReference>
<dbReference type="PROSITE" id="PS51391">
    <property type="entry name" value="CID"/>
    <property type="match status" value="1"/>
</dbReference>
<dbReference type="PANTHER" id="PTHR15921:SF3">
    <property type="entry name" value="PRE-MRNA CLEAVAGE COMPLEX 2 PROTEIN PCF11"/>
    <property type="match status" value="1"/>
</dbReference>
<proteinExistence type="predicted"/>
<feature type="region of interest" description="Disordered" evidence="1">
    <location>
        <begin position="274"/>
        <end position="508"/>
    </location>
</feature>
<feature type="region of interest" description="Disordered" evidence="1">
    <location>
        <begin position="151"/>
        <end position="182"/>
    </location>
</feature>
<dbReference type="Pfam" id="PF04818">
    <property type="entry name" value="CID"/>
    <property type="match status" value="1"/>
</dbReference>
<dbReference type="GO" id="GO:0005737">
    <property type="term" value="C:cytoplasm"/>
    <property type="evidence" value="ECO:0007669"/>
    <property type="project" value="TreeGrafter"/>
</dbReference>
<comment type="caution">
    <text evidence="3">The sequence shown here is derived from an EMBL/GenBank/DDBJ whole genome shotgun (WGS) entry which is preliminary data.</text>
</comment>
<dbReference type="GO" id="GO:0000993">
    <property type="term" value="F:RNA polymerase II complex binding"/>
    <property type="evidence" value="ECO:0007669"/>
    <property type="project" value="InterPro"/>
</dbReference>
<dbReference type="SUPFAM" id="SSF48464">
    <property type="entry name" value="ENTH/VHS domain"/>
    <property type="match status" value="1"/>
</dbReference>
<dbReference type="SMART" id="SM00582">
    <property type="entry name" value="RPR"/>
    <property type="match status" value="1"/>
</dbReference>
<feature type="compositionally biased region" description="Polar residues" evidence="1">
    <location>
        <begin position="462"/>
        <end position="472"/>
    </location>
</feature>
<evidence type="ECO:0000256" key="1">
    <source>
        <dbReference type="SAM" id="MobiDB-lite"/>
    </source>
</evidence>
<feature type="region of interest" description="Disordered" evidence="1">
    <location>
        <begin position="950"/>
        <end position="998"/>
    </location>
</feature>
<protein>
    <recommendedName>
        <fullName evidence="2">CID domain-containing protein</fullName>
    </recommendedName>
</protein>
<dbReference type="Proteomes" id="UP000187455">
    <property type="component" value="Unassembled WGS sequence"/>
</dbReference>
<organism evidence="3 4">
    <name type="scientific">Smittium mucronatum</name>
    <dbReference type="NCBI Taxonomy" id="133383"/>
    <lineage>
        <taxon>Eukaryota</taxon>
        <taxon>Fungi</taxon>
        <taxon>Fungi incertae sedis</taxon>
        <taxon>Zoopagomycota</taxon>
        <taxon>Kickxellomycotina</taxon>
        <taxon>Harpellomycetes</taxon>
        <taxon>Harpellales</taxon>
        <taxon>Legeriomycetaceae</taxon>
        <taxon>Smittium</taxon>
    </lineage>
</organism>
<dbReference type="GO" id="GO:0003729">
    <property type="term" value="F:mRNA binding"/>
    <property type="evidence" value="ECO:0007669"/>
    <property type="project" value="InterPro"/>
</dbReference>
<dbReference type="Pfam" id="PF21936">
    <property type="entry name" value="Pcf11_C"/>
    <property type="match status" value="1"/>
</dbReference>
<accession>A0A1R0GXN3</accession>
<dbReference type="Gene3D" id="1.25.40.90">
    <property type="match status" value="1"/>
</dbReference>
<keyword evidence="4" id="KW-1185">Reference proteome</keyword>
<dbReference type="OrthoDB" id="343582at2759"/>
<feature type="compositionally biased region" description="Low complexity" evidence="1">
    <location>
        <begin position="959"/>
        <end position="971"/>
    </location>
</feature>
<dbReference type="STRING" id="133383.A0A1R0GXN3"/>
<dbReference type="GO" id="GO:0005849">
    <property type="term" value="C:mRNA cleavage factor complex"/>
    <property type="evidence" value="ECO:0007669"/>
    <property type="project" value="TreeGrafter"/>
</dbReference>